<dbReference type="eggNOG" id="COG2148">
    <property type="taxonomic scope" value="Bacteria"/>
</dbReference>
<evidence type="ECO:0000259" key="3">
    <source>
        <dbReference type="Pfam" id="PF02397"/>
    </source>
</evidence>
<feature type="transmembrane region" description="Helical" evidence="2">
    <location>
        <begin position="108"/>
        <end position="131"/>
    </location>
</feature>
<dbReference type="InterPro" id="IPR003362">
    <property type="entry name" value="Bact_transf"/>
</dbReference>
<dbReference type="PANTHER" id="PTHR30576">
    <property type="entry name" value="COLANIC BIOSYNTHESIS UDP-GLUCOSE LIPID CARRIER TRANSFERASE"/>
    <property type="match status" value="1"/>
</dbReference>
<feature type="transmembrane region" description="Helical" evidence="2">
    <location>
        <begin position="255"/>
        <end position="276"/>
    </location>
</feature>
<dbReference type="OrthoDB" id="570875at2"/>
<dbReference type="Pfam" id="PF02397">
    <property type="entry name" value="Bac_transf"/>
    <property type="match status" value="1"/>
</dbReference>
<evidence type="ECO:0000313" key="4">
    <source>
        <dbReference type="EMBL" id="KGF96679.1"/>
    </source>
</evidence>
<evidence type="ECO:0000256" key="1">
    <source>
        <dbReference type="ARBA" id="ARBA00006464"/>
    </source>
</evidence>
<keyword evidence="2" id="KW-1133">Transmembrane helix</keyword>
<accession>A0A0A2A841</accession>
<feature type="transmembrane region" description="Helical" evidence="2">
    <location>
        <begin position="12"/>
        <end position="31"/>
    </location>
</feature>
<evidence type="ECO:0000313" key="5">
    <source>
        <dbReference type="Proteomes" id="UP000030355"/>
    </source>
</evidence>
<organism evidence="4 5">
    <name type="scientific">Prochlorococcus marinus str. MIT 9201</name>
    <dbReference type="NCBI Taxonomy" id="93057"/>
    <lineage>
        <taxon>Bacteria</taxon>
        <taxon>Bacillati</taxon>
        <taxon>Cyanobacteriota</taxon>
        <taxon>Cyanophyceae</taxon>
        <taxon>Synechococcales</taxon>
        <taxon>Prochlorococcaceae</taxon>
        <taxon>Prochlorococcus</taxon>
    </lineage>
</organism>
<keyword evidence="4" id="KW-0808">Transferase</keyword>
<dbReference type="PANTHER" id="PTHR30576:SF0">
    <property type="entry name" value="UNDECAPRENYL-PHOSPHATE N-ACETYLGALACTOSAMINYL 1-PHOSPHATE TRANSFERASE-RELATED"/>
    <property type="match status" value="1"/>
</dbReference>
<dbReference type="STRING" id="93057.EU95_0564"/>
<keyword evidence="2" id="KW-0472">Membrane</keyword>
<feature type="transmembrane region" description="Helical" evidence="2">
    <location>
        <begin position="69"/>
        <end position="96"/>
    </location>
</feature>
<dbReference type="Proteomes" id="UP000030355">
    <property type="component" value="Unassembled WGS sequence"/>
</dbReference>
<feature type="transmembrane region" description="Helical" evidence="2">
    <location>
        <begin position="37"/>
        <end position="57"/>
    </location>
</feature>
<comment type="similarity">
    <text evidence="1">Belongs to the bacterial sugar transferase family.</text>
</comment>
<dbReference type="EMBL" id="JNAL01000007">
    <property type="protein sequence ID" value="KGF96679.1"/>
    <property type="molecule type" value="Genomic_DNA"/>
</dbReference>
<reference evidence="5" key="1">
    <citation type="journal article" date="2014" name="Sci. Data">
        <title>Genomes of diverse isolates of the marine cyanobacterium Prochlorococcus.</title>
        <authorList>
            <person name="Biller S."/>
            <person name="Berube P."/>
            <person name="Thompson J."/>
            <person name="Kelly L."/>
            <person name="Roggensack S."/>
            <person name="Awad L."/>
            <person name="Roache-Johnson K."/>
            <person name="Ding H."/>
            <person name="Giovannoni S.J."/>
            <person name="Moore L.R."/>
            <person name="Chisholm S.W."/>
        </authorList>
    </citation>
    <scope>NUCLEOTIDE SEQUENCE [LARGE SCALE GENOMIC DNA]</scope>
    <source>
        <strain evidence="5">MIT 9201</strain>
    </source>
</reference>
<name>A0A0A2A841_PROMR</name>
<dbReference type="AlphaFoldDB" id="A0A0A2A841"/>
<protein>
    <submittedName>
        <fullName evidence="4">Sugar transferase</fullName>
    </submittedName>
</protein>
<feature type="domain" description="Bacterial sugar transferase" evidence="3">
    <location>
        <begin position="250"/>
        <end position="432"/>
    </location>
</feature>
<comment type="caution">
    <text evidence="4">The sequence shown here is derived from an EMBL/GenBank/DDBJ whole genome shotgun (WGS) entry which is preliminary data.</text>
</comment>
<keyword evidence="2" id="KW-0812">Transmembrane</keyword>
<sequence>MLIPWLKVRKHTLYAAFMDVIISYIVYLKFLNPTQTYIKGIFLISTFLWILISYVCGRYSLFPYIKWQNFFSGIVIGNIVSTLLTFASSFSIQYFLSLIFGNFIYVNLLNYFLLKLIFLSIISQFIFKFFFKIAFKKNRHIFVIGDIELIKSKFLPFEKEKLINFNLIKHDNNSISNNLGVSEIIIAKDTLDNNEIDFCNNNSLDGVLIYSVIQWVEKYLNRTPTELLTVLDFYQFNYISLYKTVQLRLKRMSDIVFSLILIFITFPICLIVMLLIKLEDKGPIFYSQKRNGFKCKPFKVLKFRSMKLDAEVNGPQWSKKKDDRVTKIGKIIRISRLDEIPQLLSVIKGDMSLIGPRPERPEIDLMLKEHISLYYQRYSIRPGLSGWAQVNYPYGASVEDARNKLSYDIFYIKNFSFLFDIIIFFKTIKLVFNIKGSEPIS</sequence>
<gene>
    <name evidence="4" type="ORF">EU95_0564</name>
</gene>
<dbReference type="GO" id="GO:0016780">
    <property type="term" value="F:phosphotransferase activity, for other substituted phosphate groups"/>
    <property type="evidence" value="ECO:0007669"/>
    <property type="project" value="TreeGrafter"/>
</dbReference>
<proteinExistence type="inferred from homology"/>
<evidence type="ECO:0000256" key="2">
    <source>
        <dbReference type="SAM" id="Phobius"/>
    </source>
</evidence>